<name>A0AAV7MXD0_PLEWA</name>
<evidence type="ECO:0000256" key="1">
    <source>
        <dbReference type="SAM" id="MobiDB-lite"/>
    </source>
</evidence>
<sequence>MTASVSLPPDRPCSLGWGPSVASRPCQASRGSLPRLLGPGAVTATHGPPNPIPGRPAASRKAAVSQRGMGCKPLPALGGPPLSLAHHRPAVKDRSCRRPVASPLLVLR</sequence>
<keyword evidence="3" id="KW-1185">Reference proteome</keyword>
<evidence type="ECO:0000313" key="3">
    <source>
        <dbReference type="Proteomes" id="UP001066276"/>
    </source>
</evidence>
<feature type="compositionally biased region" description="Low complexity" evidence="1">
    <location>
        <begin position="73"/>
        <end position="84"/>
    </location>
</feature>
<accession>A0AAV7MXD0</accession>
<comment type="caution">
    <text evidence="2">The sequence shown here is derived from an EMBL/GenBank/DDBJ whole genome shotgun (WGS) entry which is preliminary data.</text>
</comment>
<dbReference type="AlphaFoldDB" id="A0AAV7MXD0"/>
<evidence type="ECO:0000313" key="2">
    <source>
        <dbReference type="EMBL" id="KAJ1107724.1"/>
    </source>
</evidence>
<dbReference type="Proteomes" id="UP001066276">
    <property type="component" value="Chromosome 9"/>
</dbReference>
<organism evidence="2 3">
    <name type="scientific">Pleurodeles waltl</name>
    <name type="common">Iberian ribbed newt</name>
    <dbReference type="NCBI Taxonomy" id="8319"/>
    <lineage>
        <taxon>Eukaryota</taxon>
        <taxon>Metazoa</taxon>
        <taxon>Chordata</taxon>
        <taxon>Craniata</taxon>
        <taxon>Vertebrata</taxon>
        <taxon>Euteleostomi</taxon>
        <taxon>Amphibia</taxon>
        <taxon>Batrachia</taxon>
        <taxon>Caudata</taxon>
        <taxon>Salamandroidea</taxon>
        <taxon>Salamandridae</taxon>
        <taxon>Pleurodelinae</taxon>
        <taxon>Pleurodeles</taxon>
    </lineage>
</organism>
<gene>
    <name evidence="2" type="ORF">NDU88_005113</name>
</gene>
<protein>
    <submittedName>
        <fullName evidence="2">Uncharacterized protein</fullName>
    </submittedName>
</protein>
<reference evidence="2" key="1">
    <citation type="journal article" date="2022" name="bioRxiv">
        <title>Sequencing and chromosome-scale assembly of the giantPleurodeles waltlgenome.</title>
        <authorList>
            <person name="Brown T."/>
            <person name="Elewa A."/>
            <person name="Iarovenko S."/>
            <person name="Subramanian E."/>
            <person name="Araus A.J."/>
            <person name="Petzold A."/>
            <person name="Susuki M."/>
            <person name="Suzuki K.-i.T."/>
            <person name="Hayashi T."/>
            <person name="Toyoda A."/>
            <person name="Oliveira C."/>
            <person name="Osipova E."/>
            <person name="Leigh N.D."/>
            <person name="Simon A."/>
            <person name="Yun M.H."/>
        </authorList>
    </citation>
    <scope>NUCLEOTIDE SEQUENCE</scope>
    <source>
        <strain evidence="2">20211129_DDA</strain>
        <tissue evidence="2">Liver</tissue>
    </source>
</reference>
<feature type="region of interest" description="Disordered" evidence="1">
    <location>
        <begin position="1"/>
        <end position="108"/>
    </location>
</feature>
<proteinExistence type="predicted"/>
<dbReference type="EMBL" id="JANPWB010000013">
    <property type="protein sequence ID" value="KAJ1107724.1"/>
    <property type="molecule type" value="Genomic_DNA"/>
</dbReference>